<proteinExistence type="predicted"/>
<dbReference type="RefSeq" id="WP_306679449.1">
    <property type="nucleotide sequence ID" value="NZ_JAVDBT010000004.1"/>
</dbReference>
<name>A0ABU0VW70_9RHOB</name>
<keyword evidence="1" id="KW-0812">Transmembrane</keyword>
<accession>A0ABU0VW70</accession>
<keyword evidence="1" id="KW-1133">Transmembrane helix</keyword>
<reference evidence="2 3" key="1">
    <citation type="submission" date="2023-08" db="EMBL/GenBank/DDBJ databases">
        <title>Characterization of two Paracoccaceae strains isolated from Phycosphere and proposal of Xinfangfangia lacusdiani sp. nov.</title>
        <authorList>
            <person name="Deng Y."/>
            <person name="Zhang Y.Q."/>
        </authorList>
    </citation>
    <scope>NUCLEOTIDE SEQUENCE [LARGE SCALE GENOMIC DNA]</scope>
    <source>
        <strain evidence="2 3">CPCC 101601</strain>
    </source>
</reference>
<sequence length="79" mass="8862">MALRYKTRKRLALLILLVGMPLYIVAAVSLMNWLGSSFGRLPIWAELVVYVGLGLIWILPFRKIFTGIGQADPDEASKE</sequence>
<keyword evidence="3" id="KW-1185">Reference proteome</keyword>
<evidence type="ECO:0000313" key="3">
    <source>
        <dbReference type="Proteomes" id="UP001239680"/>
    </source>
</evidence>
<evidence type="ECO:0000256" key="1">
    <source>
        <dbReference type="SAM" id="Phobius"/>
    </source>
</evidence>
<evidence type="ECO:0000313" key="2">
    <source>
        <dbReference type="EMBL" id="MDQ2065758.1"/>
    </source>
</evidence>
<gene>
    <name evidence="2" type="ORF">Q9295_05200</name>
</gene>
<feature type="transmembrane region" description="Helical" evidence="1">
    <location>
        <begin position="41"/>
        <end position="59"/>
    </location>
</feature>
<dbReference type="InterPro" id="IPR021265">
    <property type="entry name" value="DUF2842"/>
</dbReference>
<dbReference type="Pfam" id="PF11003">
    <property type="entry name" value="DUF2842"/>
    <property type="match status" value="1"/>
</dbReference>
<comment type="caution">
    <text evidence="2">The sequence shown here is derived from an EMBL/GenBank/DDBJ whole genome shotgun (WGS) entry which is preliminary data.</text>
</comment>
<dbReference type="Proteomes" id="UP001239680">
    <property type="component" value="Unassembled WGS sequence"/>
</dbReference>
<feature type="transmembrane region" description="Helical" evidence="1">
    <location>
        <begin position="12"/>
        <end position="35"/>
    </location>
</feature>
<organism evidence="2 3">
    <name type="scientific">Pseudogemmobacter lacusdianii</name>
    <dbReference type="NCBI Taxonomy" id="3069608"/>
    <lineage>
        <taxon>Bacteria</taxon>
        <taxon>Pseudomonadati</taxon>
        <taxon>Pseudomonadota</taxon>
        <taxon>Alphaproteobacteria</taxon>
        <taxon>Rhodobacterales</taxon>
        <taxon>Paracoccaceae</taxon>
        <taxon>Pseudogemmobacter</taxon>
    </lineage>
</organism>
<keyword evidence="1" id="KW-0472">Membrane</keyword>
<protein>
    <submittedName>
        <fullName evidence="2">DUF2842 domain-containing protein</fullName>
    </submittedName>
</protein>
<dbReference type="EMBL" id="JAVDBT010000004">
    <property type="protein sequence ID" value="MDQ2065758.1"/>
    <property type="molecule type" value="Genomic_DNA"/>
</dbReference>